<dbReference type="OrthoDB" id="2018626at2759"/>
<dbReference type="InterPro" id="IPR001002">
    <property type="entry name" value="Chitin-bd_1"/>
</dbReference>
<feature type="transmembrane region" description="Helical" evidence="8">
    <location>
        <begin position="314"/>
        <end position="333"/>
    </location>
</feature>
<feature type="region of interest" description="Disordered" evidence="7">
    <location>
        <begin position="754"/>
        <end position="831"/>
    </location>
</feature>
<dbReference type="InterPro" id="IPR000922">
    <property type="entry name" value="Lectin_gal-bd_dom"/>
</dbReference>
<comment type="caution">
    <text evidence="11">The sequence shown here is derived from an EMBL/GenBank/DDBJ whole genome shotgun (WGS) entry which is preliminary data.</text>
</comment>
<protein>
    <submittedName>
        <fullName evidence="11">Sugar phosphate phosphate translocator</fullName>
    </submittedName>
</protein>
<dbReference type="InterPro" id="IPR012334">
    <property type="entry name" value="Pectin_lyas_fold"/>
</dbReference>
<dbReference type="SUPFAM" id="SSF103481">
    <property type="entry name" value="Multidrug resistance efflux transporter EmrE"/>
    <property type="match status" value="1"/>
</dbReference>
<dbReference type="GO" id="GO:0008061">
    <property type="term" value="F:chitin binding"/>
    <property type="evidence" value="ECO:0007669"/>
    <property type="project" value="UniProtKB-UniRule"/>
</dbReference>
<keyword evidence="12" id="KW-1185">Reference proteome</keyword>
<comment type="caution">
    <text evidence="6">Lacks conserved residue(s) required for the propagation of feature annotation.</text>
</comment>
<evidence type="ECO:0000256" key="6">
    <source>
        <dbReference type="PROSITE-ProRule" id="PRU00261"/>
    </source>
</evidence>
<evidence type="ECO:0000256" key="3">
    <source>
        <dbReference type="ARBA" id="ARBA00022692"/>
    </source>
</evidence>
<feature type="compositionally biased region" description="Pro residues" evidence="7">
    <location>
        <begin position="645"/>
        <end position="658"/>
    </location>
</feature>
<reference evidence="11 12" key="1">
    <citation type="journal article" date="2018" name="Plant J.">
        <title>Genome sequences of Chlorella sorokiniana UTEX 1602 and Micractinium conductrix SAG 241.80: implications to maltose excretion by a green alga.</title>
        <authorList>
            <person name="Arriola M.B."/>
            <person name="Velmurugan N."/>
            <person name="Zhang Y."/>
            <person name="Plunkett M.H."/>
            <person name="Hondzo H."/>
            <person name="Barney B.M."/>
        </authorList>
    </citation>
    <scope>NUCLEOTIDE SEQUENCE [LARGE SCALE GENOMIC DNA]</scope>
    <source>
        <strain evidence="11 12">SAG 241.80</strain>
    </source>
</reference>
<dbReference type="Proteomes" id="UP000239649">
    <property type="component" value="Unassembled WGS sequence"/>
</dbReference>
<dbReference type="Pfam" id="PF02140">
    <property type="entry name" value="SUEL_Lectin"/>
    <property type="match status" value="1"/>
</dbReference>
<evidence type="ECO:0000256" key="1">
    <source>
        <dbReference type="ARBA" id="ARBA00004141"/>
    </source>
</evidence>
<comment type="subcellular location">
    <subcellularLocation>
        <location evidence="1">Membrane</location>
        <topology evidence="1">Multi-pass membrane protein</topology>
    </subcellularLocation>
</comment>
<evidence type="ECO:0000259" key="9">
    <source>
        <dbReference type="PROSITE" id="PS50228"/>
    </source>
</evidence>
<dbReference type="Gene3D" id="2.160.20.10">
    <property type="entry name" value="Single-stranded right-handed beta-helix, Pectin lyase-like"/>
    <property type="match status" value="2"/>
</dbReference>
<dbReference type="SUPFAM" id="SSF51126">
    <property type="entry name" value="Pectin lyase-like"/>
    <property type="match status" value="2"/>
</dbReference>
<feature type="region of interest" description="Disordered" evidence="7">
    <location>
        <begin position="138"/>
        <end position="158"/>
    </location>
</feature>
<keyword evidence="6" id="KW-1015">Disulfide bond</keyword>
<feature type="transmembrane region" description="Helical" evidence="8">
    <location>
        <begin position="243"/>
        <end position="263"/>
    </location>
</feature>
<evidence type="ECO:0000256" key="4">
    <source>
        <dbReference type="ARBA" id="ARBA00022989"/>
    </source>
</evidence>
<dbReference type="EMBL" id="LHPF02000005">
    <property type="protein sequence ID" value="PSC74164.1"/>
    <property type="molecule type" value="Genomic_DNA"/>
</dbReference>
<dbReference type="PANTHER" id="PTHR11132">
    <property type="entry name" value="SOLUTE CARRIER FAMILY 35"/>
    <property type="match status" value="1"/>
</dbReference>
<feature type="transmembrane region" description="Helical" evidence="8">
    <location>
        <begin position="458"/>
        <end position="476"/>
    </location>
</feature>
<feature type="transmembrane region" description="Helical" evidence="8">
    <location>
        <begin position="488"/>
        <end position="508"/>
    </location>
</feature>
<feature type="disulfide bond" evidence="6">
    <location>
        <begin position="599"/>
        <end position="613"/>
    </location>
</feature>
<feature type="compositionally biased region" description="Pro residues" evidence="7">
    <location>
        <begin position="794"/>
        <end position="829"/>
    </location>
</feature>
<dbReference type="InterPro" id="IPR004853">
    <property type="entry name" value="Sugar_P_trans_dom"/>
</dbReference>
<dbReference type="Gene3D" id="2.60.120.740">
    <property type="match status" value="1"/>
</dbReference>
<dbReference type="InterPro" id="IPR024535">
    <property type="entry name" value="RHGA/B-epi-like_pectate_lyase"/>
</dbReference>
<evidence type="ECO:0000256" key="8">
    <source>
        <dbReference type="SAM" id="Phobius"/>
    </source>
</evidence>
<dbReference type="SUPFAM" id="SSF57016">
    <property type="entry name" value="Plant lectins/antimicrobial peptides"/>
    <property type="match status" value="1"/>
</dbReference>
<sequence length="1606" mass="170334">MDSDLTQEELEAQVEEFMRKQAEIESGSATRKAEPGKVLGADEVSEEEAKRFCREVVGVLKRLKENRDMSLNEVRLTVAIEDPRAREKRLMGMEDSSGVSREEMAAALMEVSEGRIPGDRIALRELWREINEWPAMDEPSRRRAPSAGGVGAPERADPEIAEDSFGLTPAAEDAAAAWRQQGDVRPPMGRDPTEAPKGALDRLPDWVGYGFLYFISIAPVLIALGAITAMEKSKMVEAPRMKTVGFVVLTLTYLSLNSSLNLLNKWSLGVYGFRFPFLLTSCHMLFSFCVLAPVAMRESWENHRRTLEKQWRGIVYIGAFMALNIALNNLSLLDISLTLNQIIRSAIPVVTCVLAILVESRYPSSQELAALITLTLGVMLAVWQGTATGKPYAIMFCVVGTVCNGAMMTFSGKVLSEKLDVVRLTFYTAPVSLCCLAPFYWIYERERFWVYLPSHTDGVAMIMLVSSINAVCYNMIHSLMIKKTSAVTTTVLGEVKIVGLLVLSAMLLGEGKEFTMKMTAGVVLAITGFAMYSHTRVQKLRESVQPRVMSLTASGGGSARVQAPSPSPTVLNETTNSTSLPDFWLPCGRTQLCPDAGACCAIWGVCGTSDRFCGQYCLNGACLLQPSPPPPPPSTQPGGGGGAVPSPPLPEPEPDLPPVFDPNRFIDAVVSVRENEVALAGCAEPGWLISGVENAMFGDVATMCNSSLSYSIVAAACINEPACVVPAVNPVFEDPCPRVYKTLQFGYRCQPELGTEDSPAGTAPVVLASPPPPSPEQPQNPFAVSPPAAGSAAAPPPPPAAVLAPSPPPPRRSPPPPSPLPSPSPPPPVAVQQPAAIIADNALLSPLWGEAGEMFSQRSMLSDWSQAGYAGNTAAIPQYEVKYNVRSFGAKGDGVADDSGAFIAALANASALAKASGQGVAVRVPFGKYKVTQKLVINTSRVVLRGDGPGATKLLFPLPLADVYGSGTIWAFGGTWLTILGTNSDSKDTANYVGDVTAEVVQGSKRVQVSSTKGVQVGRWLRLFVLEPNDVARRRSLLSAARGSAPSAAAAAGLARRRRQLRQAPLAPTPAPGPAAEPSLVAELFADAELQAAVSAAFAAEAKAAEAAALAEGLDEAGAGAPAPAAEGADANPAGLDPWLLAAARYAAAALLADPETERAPGTALDGTLDAYLYGENIVDSGRDGGIYPKEDHVRFISSSVSQKRQAERITSPDCTTVCRPIAPTLCGVAAVGPDWIEFERAVPYDLRLKWRPVVHFAAATVQHSGFEGFAVEFPTSPYSSHLDVRGYNAFGVYEAQNCWLRNLKVLNADNGFLVNGADFVTVSGVETDFTAARGVGAVAEMNGHHGIWVQASSNVLVTDFNIKDYRFYHDLSLAIFSESCVFSNGRGFDVNIDSHRGGTHHNLLSNIIVGLGTRTFRSGGAAYRGAHSGANLTWWNLQKADGQPIPLPPCEFGPRLFFAGQWLPPTADVGGGVDAESLDPPTAAKPRRKAAEAGAAKLAVAGPRRRLAQAAGLDLPEVLGAAGRAGAGAEDGTPGTVDATAIDAIAGAALTPAQHGGERAVALAGLPGWCQEQQWRVELIDPGYQLYPADLAGAMREARQRGGVL</sequence>
<dbReference type="InterPro" id="IPR050186">
    <property type="entry name" value="TPT_transporter"/>
</dbReference>
<dbReference type="CDD" id="cd00035">
    <property type="entry name" value="ChtBD1"/>
    <property type="match status" value="1"/>
</dbReference>
<dbReference type="Pfam" id="PF03151">
    <property type="entry name" value="TPT"/>
    <property type="match status" value="1"/>
</dbReference>
<feature type="region of interest" description="Disordered" evidence="7">
    <location>
        <begin position="628"/>
        <end position="658"/>
    </location>
</feature>
<feature type="transmembrane region" description="Helical" evidence="8">
    <location>
        <begin position="339"/>
        <end position="357"/>
    </location>
</feature>
<dbReference type="GO" id="GO:0016020">
    <property type="term" value="C:membrane"/>
    <property type="evidence" value="ECO:0007669"/>
    <property type="project" value="UniProtKB-SubCell"/>
</dbReference>
<dbReference type="CDD" id="cd22823">
    <property type="entry name" value="Gal_Rha_Lectin"/>
    <property type="match status" value="1"/>
</dbReference>
<evidence type="ECO:0000259" key="10">
    <source>
        <dbReference type="PROSITE" id="PS50941"/>
    </source>
</evidence>
<feature type="region of interest" description="Disordered" evidence="7">
    <location>
        <begin position="553"/>
        <end position="575"/>
    </location>
</feature>
<evidence type="ECO:0000313" key="12">
    <source>
        <dbReference type="Proteomes" id="UP000239649"/>
    </source>
</evidence>
<keyword evidence="3 8" id="KW-0812">Transmembrane</keyword>
<dbReference type="InterPro" id="IPR037185">
    <property type="entry name" value="EmrE-like"/>
</dbReference>
<dbReference type="InterPro" id="IPR043159">
    <property type="entry name" value="Lectin_gal-bd_sf"/>
</dbReference>
<dbReference type="GO" id="GO:0030246">
    <property type="term" value="F:carbohydrate binding"/>
    <property type="evidence" value="ECO:0007669"/>
    <property type="project" value="InterPro"/>
</dbReference>
<feature type="transmembrane region" description="Helical" evidence="8">
    <location>
        <begin position="275"/>
        <end position="294"/>
    </location>
</feature>
<feature type="transmembrane region" description="Helical" evidence="8">
    <location>
        <begin position="369"/>
        <end position="386"/>
    </location>
</feature>
<feature type="domain" description="SUEL-type lectin" evidence="9">
    <location>
        <begin position="672"/>
        <end position="750"/>
    </location>
</feature>
<feature type="compositionally biased region" description="Pro residues" evidence="7">
    <location>
        <begin position="769"/>
        <end position="778"/>
    </location>
</feature>
<dbReference type="Gene3D" id="3.30.60.10">
    <property type="entry name" value="Endochitinase-like"/>
    <property type="match status" value="1"/>
</dbReference>
<evidence type="ECO:0000256" key="5">
    <source>
        <dbReference type="ARBA" id="ARBA00023136"/>
    </source>
</evidence>
<organism evidence="11 12">
    <name type="scientific">Micractinium conductrix</name>
    <dbReference type="NCBI Taxonomy" id="554055"/>
    <lineage>
        <taxon>Eukaryota</taxon>
        <taxon>Viridiplantae</taxon>
        <taxon>Chlorophyta</taxon>
        <taxon>core chlorophytes</taxon>
        <taxon>Trebouxiophyceae</taxon>
        <taxon>Chlorellales</taxon>
        <taxon>Chlorellaceae</taxon>
        <taxon>Chlorella clade</taxon>
        <taxon>Micractinium</taxon>
    </lineage>
</organism>
<evidence type="ECO:0000256" key="2">
    <source>
        <dbReference type="ARBA" id="ARBA00022669"/>
    </source>
</evidence>
<keyword evidence="2 6" id="KW-0147">Chitin-binding</keyword>
<keyword evidence="4 8" id="KW-1133">Transmembrane helix</keyword>
<feature type="domain" description="Chitin-binding type-1" evidence="10">
    <location>
        <begin position="587"/>
        <end position="624"/>
    </location>
</feature>
<dbReference type="PROSITE" id="PS50228">
    <property type="entry name" value="SUEL_LECTIN"/>
    <property type="match status" value="1"/>
</dbReference>
<proteinExistence type="predicted"/>
<feature type="transmembrane region" description="Helical" evidence="8">
    <location>
        <begin position="206"/>
        <end position="231"/>
    </location>
</feature>
<name>A0A2P6VJB1_9CHLO</name>
<feature type="transmembrane region" description="Helical" evidence="8">
    <location>
        <begin position="392"/>
        <end position="412"/>
    </location>
</feature>
<accession>A0A2P6VJB1</accession>
<dbReference type="PROSITE" id="PS50941">
    <property type="entry name" value="CHIT_BIND_I_2"/>
    <property type="match status" value="1"/>
</dbReference>
<dbReference type="InterPro" id="IPR011050">
    <property type="entry name" value="Pectin_lyase_fold/virulence"/>
</dbReference>
<dbReference type="SMART" id="SM00270">
    <property type="entry name" value="ChtBD1"/>
    <property type="match status" value="1"/>
</dbReference>
<keyword evidence="5 8" id="KW-0472">Membrane</keyword>
<feature type="transmembrane region" description="Helical" evidence="8">
    <location>
        <begin position="424"/>
        <end position="443"/>
    </location>
</feature>
<evidence type="ECO:0000313" key="11">
    <source>
        <dbReference type="EMBL" id="PSC74164.1"/>
    </source>
</evidence>
<gene>
    <name evidence="11" type="ORF">C2E20_2831</name>
</gene>
<dbReference type="InterPro" id="IPR036861">
    <property type="entry name" value="Endochitinase-like_sf"/>
</dbReference>
<dbReference type="Pfam" id="PF12708">
    <property type="entry name" value="Pect-lyase_RHGA_epim"/>
    <property type="match status" value="1"/>
</dbReference>
<evidence type="ECO:0000256" key="7">
    <source>
        <dbReference type="SAM" id="MobiDB-lite"/>
    </source>
</evidence>
<feature type="compositionally biased region" description="Low complexity" evidence="7">
    <location>
        <begin position="779"/>
        <end position="793"/>
    </location>
</feature>